<name>A0ACC1CMZ0_9NEOP</name>
<gene>
    <name evidence="1" type="ORF">K1T71_011128</name>
</gene>
<dbReference type="Proteomes" id="UP000824533">
    <property type="component" value="Linkage Group LG20"/>
</dbReference>
<sequence length="1993" mass="223418">MYKEETIPLIRIQAEEGTSRTSEGEDNDASEVNAGSSRILSAATSREEDDDSSNNASSESKSPGQRRPIIASSSSSSRRSVQDPERQGSDTEKIGHKWRHVQAVMAYYQALRKIKRTKSNQRWMKLRTTVQLSSAIQKKPPLKREDSFLKRFSTRQSPTTQETVEDTGSEGATGEHRTTNRQRRRKVRAPRTVVNPDENFYFYWLWLITICVLYNLWTLIVRQSFPELQIMCHYFWLTCDGISDVVFALDLVVQLRTGYLEQGLMVYDSKKLAKHYLTSRPFLLDIAALTPLDLIQLKIGTNPIIRFPRFFKVYRAVSCYYIVESRTVYPNFWRVINLIHILLILAHWFGCFYFLLSEAEGFQGDWVYPHRPGDYATLTRKYLGSLYWSTLTLTTIGDLPTPETNADTHGGPKFLPRRGLKSRLLQFRSNRGYVFTIVSYLIGVFIFATIVGQVGNVITNRNANRLEFERLLDGAKTYMRHHKVPGGMKRRVLRWYDYSWSRGRIQGGGDINTALGLLPDKLKTELALHVNLSVLKKVTIFQECQPEFLHDLVLKMKAYIFTPGDSICRKGEVAREMFIIADGILEVISETGRVLTTMKAGDFFGEIGILNLDGLNKRTADVRSVGYSELFSLSREDVLAAMKDYPEAQDILQTLGRKRLQEAKNMSRQKVKVNFRKNVIDAEFLHGEISPDKMAGDDSTSKRIVHKLRSDVKGIRNAIRSRSRVGRRSGESLELQALAGAERGSSSDGKVLRRMPRVESDDSTQPHNQEDVNGETTFGSKDGEKCVSPIGAGLPLLSRLKLLKEKQDREEKVAKQRHSTSSVISLTQPTPSTSSAPDGEAEVIGAGLPLLQRLLLLKAKEERDKNQLTPSISNQASSSDTISPISIKSPLSPTIKTLSPMRKSSESSSPGKLQSPTTKTSRKNSSGSSDGTSRPKVSFREKILQVQSDGTAVCQPLNKDTSDIPADVVEHTPKTESNLISIPHSVVSRIKSPAKVVGTTFRDKLKLLQSSGTQKDPDTTEKNKPPSTEKTSVEITPLPIKEPPDHTKNKKPWTKLKKASILGESKSQSKSGSEEKKDSDLSKEVKDECKSEPVNICVPLVTTAELVKIDNNNIEDDSAKNKSDNPKICLTGPLEPVQGKSLDLLTLSPKKNNIVKSAEGKILMTPGMLLPKVKKYRSIDDLSPEYGGLPFVKKLKILNERQKLAELERVVKFRSSSLDCTSSSEDLLGDTLTRSHSEGSTMDKRKFKRKSIDSIGSHESNETLERRTLKSILKKLSEDVTPSESPERSSELRRLIRAPTLEGYAARHSKFAKSVTFHRHTLPSPPASAPADAKNDNFQMPEINIERISPEPTQKSLEIVETQNECKCNEIINQTEEPIVSEDYDLNIKNEFDLQQNMDPMYDLKSLRPEEIKVPSEKPKLTLISAVANQRKLLRVNNVFRIAGSLEEQEYFGEVLLGIKQVIQGHLHDVQGKFQERFNSLENEVRKRDEIISQLQKRIQELERLGLPGSLQPEPEESVLEVDTVVSQAMSKTGSSGSDDASGAEEGFMRGDSLDTVFATSPPTGSGDEAEKEPEVESEQQIKESLSAEDITEEKLSEMTEGIELGKLSYSELQSLAKSLSSRAEKSSSKEKWTVSKSKRLDLNLDGKAGTYSRKRAAKLRQRKSWEDQSDQESMEMQDLTRPISPHTISEDRSLLSPEQSSLRASKRGIHSFHFFGSHLDSTKSKIKKTLSVDAGMHHTGRTDRIRQSRQERKFSLGSFFGYNRGTPHKPANNCNEVVLDIGSDYSWSDTTTTSSSSDSESLPRTPMFEEFIEHTSRRGRVSSSSHGSVSPIRGISGSGGDWEVMMLADELEKREREKEREETRRVHYPSTLRELEEESDTPQRDDSPDEYSNMDDSNSSSTTHLLSQSISEPSQKSLETSFNEGNTRTGREPRQRRVASVGEAVRPDSSLRQSRGLILRAASLDRATAPAPSQARRFGSLKSSSTDSHKRL</sequence>
<proteinExistence type="predicted"/>
<dbReference type="EMBL" id="CM034406">
    <property type="protein sequence ID" value="KAJ0172952.1"/>
    <property type="molecule type" value="Genomic_DNA"/>
</dbReference>
<protein>
    <submittedName>
        <fullName evidence="1">Uncharacterized protein</fullName>
    </submittedName>
</protein>
<accession>A0ACC1CMZ0</accession>
<reference evidence="1 2" key="1">
    <citation type="journal article" date="2021" name="Front. Genet.">
        <title>Chromosome-Level Genome Assembly Reveals Significant Gene Expansion in the Toll and IMD Signaling Pathways of Dendrolimus kikuchii.</title>
        <authorList>
            <person name="Zhou J."/>
            <person name="Wu P."/>
            <person name="Xiong Z."/>
            <person name="Liu N."/>
            <person name="Zhao N."/>
            <person name="Ji M."/>
            <person name="Qiu Y."/>
            <person name="Yang B."/>
        </authorList>
    </citation>
    <scope>NUCLEOTIDE SEQUENCE [LARGE SCALE GENOMIC DNA]</scope>
    <source>
        <strain evidence="1">Ann1</strain>
    </source>
</reference>
<evidence type="ECO:0000313" key="1">
    <source>
        <dbReference type="EMBL" id="KAJ0172952.1"/>
    </source>
</evidence>
<keyword evidence="2" id="KW-1185">Reference proteome</keyword>
<evidence type="ECO:0000313" key="2">
    <source>
        <dbReference type="Proteomes" id="UP000824533"/>
    </source>
</evidence>
<comment type="caution">
    <text evidence="1">The sequence shown here is derived from an EMBL/GenBank/DDBJ whole genome shotgun (WGS) entry which is preliminary data.</text>
</comment>
<organism evidence="1 2">
    <name type="scientific">Dendrolimus kikuchii</name>
    <dbReference type="NCBI Taxonomy" id="765133"/>
    <lineage>
        <taxon>Eukaryota</taxon>
        <taxon>Metazoa</taxon>
        <taxon>Ecdysozoa</taxon>
        <taxon>Arthropoda</taxon>
        <taxon>Hexapoda</taxon>
        <taxon>Insecta</taxon>
        <taxon>Pterygota</taxon>
        <taxon>Neoptera</taxon>
        <taxon>Endopterygota</taxon>
        <taxon>Lepidoptera</taxon>
        <taxon>Glossata</taxon>
        <taxon>Ditrysia</taxon>
        <taxon>Bombycoidea</taxon>
        <taxon>Lasiocampidae</taxon>
        <taxon>Dendrolimus</taxon>
    </lineage>
</organism>